<protein>
    <submittedName>
        <fullName evidence="1">Uncharacterized protein</fullName>
    </submittedName>
</protein>
<proteinExistence type="predicted"/>
<gene>
    <name evidence="1" type="ORF">TCM_030823</name>
</gene>
<dbReference type="HOGENOM" id="CLU_2854194_0_0_1"/>
<evidence type="ECO:0000313" key="1">
    <source>
        <dbReference type="EMBL" id="EOY12264.1"/>
    </source>
</evidence>
<dbReference type="InParanoid" id="A0A061FCQ6"/>
<sequence>MADSASYCKAMFKLLHILAGEVTKLSTIQPNSETNDIQIEDKLVLIIMKTHSSRRKKLCCGSNKS</sequence>
<dbReference type="AlphaFoldDB" id="A0A061FCQ6"/>
<accession>A0A061FCQ6</accession>
<organism evidence="1 2">
    <name type="scientific">Theobroma cacao</name>
    <name type="common">Cacao</name>
    <name type="synonym">Cocoa</name>
    <dbReference type="NCBI Taxonomy" id="3641"/>
    <lineage>
        <taxon>Eukaryota</taxon>
        <taxon>Viridiplantae</taxon>
        <taxon>Streptophyta</taxon>
        <taxon>Embryophyta</taxon>
        <taxon>Tracheophyta</taxon>
        <taxon>Spermatophyta</taxon>
        <taxon>Magnoliopsida</taxon>
        <taxon>eudicotyledons</taxon>
        <taxon>Gunneridae</taxon>
        <taxon>Pentapetalae</taxon>
        <taxon>rosids</taxon>
        <taxon>malvids</taxon>
        <taxon>Malvales</taxon>
        <taxon>Malvaceae</taxon>
        <taxon>Byttnerioideae</taxon>
        <taxon>Theobroma</taxon>
    </lineage>
</organism>
<evidence type="ECO:0000313" key="2">
    <source>
        <dbReference type="Proteomes" id="UP000026915"/>
    </source>
</evidence>
<dbReference type="Gramene" id="EOY12264">
    <property type="protein sequence ID" value="EOY12264"/>
    <property type="gene ID" value="TCM_030823"/>
</dbReference>
<name>A0A061FCQ6_THECC</name>
<dbReference type="Proteomes" id="UP000026915">
    <property type="component" value="Chromosome 7"/>
</dbReference>
<reference evidence="1 2" key="1">
    <citation type="journal article" date="2013" name="Genome Biol.">
        <title>The genome sequence of the most widely cultivated cacao type and its use to identify candidate genes regulating pod color.</title>
        <authorList>
            <person name="Motamayor J.C."/>
            <person name="Mockaitis K."/>
            <person name="Schmutz J."/>
            <person name="Haiminen N."/>
            <person name="Iii D.L."/>
            <person name="Cornejo O."/>
            <person name="Findley S.D."/>
            <person name="Zheng P."/>
            <person name="Utro F."/>
            <person name="Royaert S."/>
            <person name="Saski C."/>
            <person name="Jenkins J."/>
            <person name="Podicheti R."/>
            <person name="Zhao M."/>
            <person name="Scheffler B.E."/>
            <person name="Stack J.C."/>
            <person name="Feltus F.A."/>
            <person name="Mustiga G.M."/>
            <person name="Amores F."/>
            <person name="Phillips W."/>
            <person name="Marelli J.P."/>
            <person name="May G.D."/>
            <person name="Shapiro H."/>
            <person name="Ma J."/>
            <person name="Bustamante C.D."/>
            <person name="Schnell R.J."/>
            <person name="Main D."/>
            <person name="Gilbert D."/>
            <person name="Parida L."/>
            <person name="Kuhn D.N."/>
        </authorList>
    </citation>
    <scope>NUCLEOTIDE SEQUENCE [LARGE SCALE GENOMIC DNA]</scope>
    <source>
        <strain evidence="2">cv. Matina 1-6</strain>
    </source>
</reference>
<dbReference type="EMBL" id="CM001885">
    <property type="protein sequence ID" value="EOY12264.1"/>
    <property type="molecule type" value="Genomic_DNA"/>
</dbReference>
<keyword evidence="2" id="KW-1185">Reference proteome</keyword>